<dbReference type="RefSeq" id="WP_104542242.1">
    <property type="nucleotide sequence ID" value="NZ_JBJGBS010000098.1"/>
</dbReference>
<dbReference type="AlphaFoldDB" id="A0A2S7CJS8"/>
<sequence length="70" mass="7631">MPMPMPDTAPMTRSTQRVVRTDVAVAWCGAGLTQVRRRQRAGGRATVSVVASIVFNFMRTVRSSLAPRVA</sequence>
<comment type="caution">
    <text evidence="2">The sequence shown here is derived from an EMBL/GenBank/DDBJ whole genome shotgun (WGS) entry which is preliminary data.</text>
</comment>
<evidence type="ECO:0000313" key="3">
    <source>
        <dbReference type="Proteomes" id="UP000237872"/>
    </source>
</evidence>
<dbReference type="Proteomes" id="UP000237872">
    <property type="component" value="Unassembled WGS sequence"/>
</dbReference>
<proteinExistence type="predicted"/>
<evidence type="ECO:0000313" key="4">
    <source>
        <dbReference type="Proteomes" id="UP001637990"/>
    </source>
</evidence>
<protein>
    <submittedName>
        <fullName evidence="2">Uncharacterized protein</fullName>
    </submittedName>
</protein>
<evidence type="ECO:0000313" key="1">
    <source>
        <dbReference type="EMBL" id="MFO3706569.1"/>
    </source>
</evidence>
<reference evidence="2 3" key="1">
    <citation type="submission" date="2016-08" db="EMBL/GenBank/DDBJ databases">
        <authorList>
            <person name="Seilhamer J.J."/>
        </authorList>
    </citation>
    <scope>NUCLEOTIDE SEQUENCE [LARGE SCALE GENOMIC DNA]</scope>
    <source>
        <strain evidence="2 3">CFBP4690</strain>
    </source>
</reference>
<accession>A0A2S7CJS8</accession>
<dbReference type="EMBL" id="JBJGBS010000098">
    <property type="protein sequence ID" value="MFO3706569.1"/>
    <property type="molecule type" value="Genomic_DNA"/>
</dbReference>
<reference evidence="1 4" key="2">
    <citation type="submission" date="2024-11" db="EMBL/GenBank/DDBJ databases">
        <title>Genome sequencing of Xanthomonas codiaei.</title>
        <authorList>
            <person name="Studholme D.J."/>
        </authorList>
    </citation>
    <scope>NUCLEOTIDE SEQUENCE [LARGE SCALE GENOMIC DNA]</scope>
    <source>
        <strain evidence="1 4">NCPPB 4350</strain>
    </source>
</reference>
<evidence type="ECO:0000313" key="2">
    <source>
        <dbReference type="EMBL" id="PPU61817.1"/>
    </source>
</evidence>
<name>A0A2S7CJS8_9XANT</name>
<organism evidence="2 3">
    <name type="scientific">Xanthomonas codiaei</name>
    <dbReference type="NCBI Taxonomy" id="56463"/>
    <lineage>
        <taxon>Bacteria</taxon>
        <taxon>Pseudomonadati</taxon>
        <taxon>Pseudomonadota</taxon>
        <taxon>Gammaproteobacteria</taxon>
        <taxon>Lysobacterales</taxon>
        <taxon>Lysobacteraceae</taxon>
        <taxon>Xanthomonas</taxon>
    </lineage>
</organism>
<dbReference type="Proteomes" id="UP001637990">
    <property type="component" value="Unassembled WGS sequence"/>
</dbReference>
<dbReference type="EMBL" id="MDEC01000022">
    <property type="protein sequence ID" value="PPU61817.1"/>
    <property type="molecule type" value="Genomic_DNA"/>
</dbReference>
<gene>
    <name evidence="1" type="ORF">ACI6Q5_16695</name>
    <name evidence="2" type="ORF">XcodCFBP4690_15425</name>
</gene>
<keyword evidence="4" id="KW-1185">Reference proteome</keyword>